<reference evidence="2" key="1">
    <citation type="submission" date="2022-07" db="EMBL/GenBank/DDBJ databases">
        <title>Genome Sequence of Leucocoprinus birnbaumii.</title>
        <authorList>
            <person name="Buettner E."/>
        </authorList>
    </citation>
    <scope>NUCLEOTIDE SEQUENCE</scope>
    <source>
        <strain evidence="2">VT141</strain>
    </source>
</reference>
<dbReference type="EMBL" id="JANIEX010000019">
    <property type="protein sequence ID" value="KAJ3576104.1"/>
    <property type="molecule type" value="Genomic_DNA"/>
</dbReference>
<evidence type="ECO:0008006" key="4">
    <source>
        <dbReference type="Google" id="ProtNLM"/>
    </source>
</evidence>
<comment type="caution">
    <text evidence="2">The sequence shown here is derived from an EMBL/GenBank/DDBJ whole genome shotgun (WGS) entry which is preliminary data.</text>
</comment>
<name>A0AAD5YYI3_9AGAR</name>
<dbReference type="Proteomes" id="UP001213000">
    <property type="component" value="Unassembled WGS sequence"/>
</dbReference>
<evidence type="ECO:0000313" key="2">
    <source>
        <dbReference type="EMBL" id="KAJ3576104.1"/>
    </source>
</evidence>
<protein>
    <recommendedName>
        <fullName evidence="4">EKC/KEOPS complex subunit GON7</fullName>
    </recommendedName>
</protein>
<proteinExistence type="predicted"/>
<evidence type="ECO:0000256" key="1">
    <source>
        <dbReference type="SAM" id="MobiDB-lite"/>
    </source>
</evidence>
<feature type="compositionally biased region" description="Acidic residues" evidence="1">
    <location>
        <begin position="86"/>
        <end position="98"/>
    </location>
</feature>
<gene>
    <name evidence="2" type="ORF">NP233_g657</name>
</gene>
<dbReference type="AlphaFoldDB" id="A0AAD5YYI3"/>
<keyword evidence="3" id="KW-1185">Reference proteome</keyword>
<evidence type="ECO:0000313" key="3">
    <source>
        <dbReference type="Proteomes" id="UP001213000"/>
    </source>
</evidence>
<organism evidence="2 3">
    <name type="scientific">Leucocoprinus birnbaumii</name>
    <dbReference type="NCBI Taxonomy" id="56174"/>
    <lineage>
        <taxon>Eukaryota</taxon>
        <taxon>Fungi</taxon>
        <taxon>Dikarya</taxon>
        <taxon>Basidiomycota</taxon>
        <taxon>Agaricomycotina</taxon>
        <taxon>Agaricomycetes</taxon>
        <taxon>Agaricomycetidae</taxon>
        <taxon>Agaricales</taxon>
        <taxon>Agaricineae</taxon>
        <taxon>Agaricaceae</taxon>
        <taxon>Leucocoprinus</taxon>
    </lineage>
</organism>
<sequence length="98" mass="10587">MSSSITIIYELKPPAGAGPYGLNTSKLHDFPVTASPEGGQKAYYTALQKSIAQAKDRIGNELTAWRDAVGKAELTKEPNQTKSEEGEGSDEEAEEEEQ</sequence>
<accession>A0AAD5YYI3</accession>
<feature type="region of interest" description="Disordered" evidence="1">
    <location>
        <begin position="69"/>
        <end position="98"/>
    </location>
</feature>